<evidence type="ECO:0000313" key="3">
    <source>
        <dbReference type="Proteomes" id="UP000625976"/>
    </source>
</evidence>
<organism evidence="2 3">
    <name type="scientific">Bizionia arctica</name>
    <dbReference type="NCBI Taxonomy" id="1495645"/>
    <lineage>
        <taxon>Bacteria</taxon>
        <taxon>Pseudomonadati</taxon>
        <taxon>Bacteroidota</taxon>
        <taxon>Flavobacteriia</taxon>
        <taxon>Flavobacteriales</taxon>
        <taxon>Flavobacteriaceae</taxon>
        <taxon>Bizionia</taxon>
    </lineage>
</organism>
<dbReference type="Proteomes" id="UP000625976">
    <property type="component" value="Unassembled WGS sequence"/>
</dbReference>
<gene>
    <name evidence="2" type="ORF">GCM10010976_05670</name>
</gene>
<dbReference type="EMBL" id="BMFQ01000001">
    <property type="protein sequence ID" value="GGG36848.1"/>
    <property type="molecule type" value="Genomic_DNA"/>
</dbReference>
<reference evidence="2" key="2">
    <citation type="submission" date="2020-09" db="EMBL/GenBank/DDBJ databases">
        <authorList>
            <person name="Sun Q."/>
            <person name="Zhou Y."/>
        </authorList>
    </citation>
    <scope>NUCLEOTIDE SEQUENCE</scope>
    <source>
        <strain evidence="2">CGMCC 1.12751</strain>
    </source>
</reference>
<protein>
    <recommendedName>
        <fullName evidence="4">GNAT family N-acetyltransferase</fullName>
    </recommendedName>
</protein>
<dbReference type="RefSeq" id="WP_188461662.1">
    <property type="nucleotide sequence ID" value="NZ_BMFQ01000001.1"/>
</dbReference>
<sequence>MINYKIYNSYKQLPPEWDGFVVHDIFLQTAYFKALEQASPNNISLNYVGVFKDETLIGIALIQRVELYLKDMFRNETDSLFVEKFKNSVSKLLKGNVLVVGNLTQTGQHGLYFNVHEISQSEFLKHIYQATLQLKKDIKINKNKRIRMIMLKDFFLDDDIHEEAELFGVHQIHKVIAQPNMIMAVKSHWNHFDDYYADLNKKYRDRYKTARKKSKKVQKRELNLEDIKENESLLHALYKNVSEHAKINTFILPENHFYSFKMHLKDHFKVFGYYLDNQLIGFYTLILNGKALETYFLGYDSEHQYANQLYLNMLYDMASFGIENNFSSIVYARTAMAIKSSVGAKPKKMVLYMKHTNWVMNTVLKYIFKLMNPKQDWEERHPFKS</sequence>
<keyword evidence="3" id="KW-1185">Reference proteome</keyword>
<keyword evidence="1" id="KW-0175">Coiled coil</keyword>
<comment type="caution">
    <text evidence="2">The sequence shown here is derived from an EMBL/GenBank/DDBJ whole genome shotgun (WGS) entry which is preliminary data.</text>
</comment>
<evidence type="ECO:0000313" key="2">
    <source>
        <dbReference type="EMBL" id="GGG36848.1"/>
    </source>
</evidence>
<evidence type="ECO:0008006" key="4">
    <source>
        <dbReference type="Google" id="ProtNLM"/>
    </source>
</evidence>
<feature type="coiled-coil region" evidence="1">
    <location>
        <begin position="200"/>
        <end position="230"/>
    </location>
</feature>
<name>A0A917GBX8_9FLAO</name>
<dbReference type="SUPFAM" id="SSF55729">
    <property type="entry name" value="Acyl-CoA N-acyltransferases (Nat)"/>
    <property type="match status" value="1"/>
</dbReference>
<proteinExistence type="predicted"/>
<reference evidence="2" key="1">
    <citation type="journal article" date="2014" name="Int. J. Syst. Evol. Microbiol.">
        <title>Complete genome sequence of Corynebacterium casei LMG S-19264T (=DSM 44701T), isolated from a smear-ripened cheese.</title>
        <authorList>
            <consortium name="US DOE Joint Genome Institute (JGI-PGF)"/>
            <person name="Walter F."/>
            <person name="Albersmeier A."/>
            <person name="Kalinowski J."/>
            <person name="Ruckert C."/>
        </authorList>
    </citation>
    <scope>NUCLEOTIDE SEQUENCE</scope>
    <source>
        <strain evidence="2">CGMCC 1.12751</strain>
    </source>
</reference>
<dbReference type="AlphaFoldDB" id="A0A917GBX8"/>
<dbReference type="InterPro" id="IPR016181">
    <property type="entry name" value="Acyl_CoA_acyltransferase"/>
</dbReference>
<evidence type="ECO:0000256" key="1">
    <source>
        <dbReference type="SAM" id="Coils"/>
    </source>
</evidence>
<accession>A0A917GBX8</accession>
<dbReference type="Gene3D" id="3.40.630.30">
    <property type="match status" value="1"/>
</dbReference>